<proteinExistence type="predicted"/>
<dbReference type="KEGG" id="bbae:FRD01_01155"/>
<dbReference type="Proteomes" id="UP000321595">
    <property type="component" value="Chromosome"/>
</dbReference>
<reference evidence="2 3" key="1">
    <citation type="submission" date="2019-08" db="EMBL/GenBank/DDBJ databases">
        <authorList>
            <person name="Liang Q."/>
        </authorList>
    </citation>
    <scope>NUCLEOTIDE SEQUENCE [LARGE SCALE GENOMIC DNA]</scope>
    <source>
        <strain evidence="2 3">V1718</strain>
    </source>
</reference>
<feature type="region of interest" description="Disordered" evidence="1">
    <location>
        <begin position="529"/>
        <end position="551"/>
    </location>
</feature>
<dbReference type="OrthoDB" id="5486749at2"/>
<gene>
    <name evidence="2" type="ORF">FRD01_01155</name>
</gene>
<name>A0A5B8XJE2_9DELT</name>
<dbReference type="RefSeq" id="WP_146956858.1">
    <property type="nucleotide sequence ID" value="NZ_CP042467.1"/>
</dbReference>
<organism evidence="2 3">
    <name type="scientific">Microvenator marinus</name>
    <dbReference type="NCBI Taxonomy" id="2600177"/>
    <lineage>
        <taxon>Bacteria</taxon>
        <taxon>Deltaproteobacteria</taxon>
        <taxon>Bradymonadales</taxon>
        <taxon>Microvenatoraceae</taxon>
        <taxon>Microvenator</taxon>
    </lineage>
</organism>
<feature type="region of interest" description="Disordered" evidence="1">
    <location>
        <begin position="29"/>
        <end position="59"/>
    </location>
</feature>
<dbReference type="EMBL" id="CP042467">
    <property type="protein sequence ID" value="QED25892.1"/>
    <property type="molecule type" value="Genomic_DNA"/>
</dbReference>
<dbReference type="Gene3D" id="2.60.120.380">
    <property type="match status" value="3"/>
</dbReference>
<sequence length="551" mass="60453">MKRAFLLFASLGILGPACDCEDTIRKKVSDRPAEAKPVEVPTESSAPSETEPNDSAESATRIEIHKELRPLKAELGTVSDVDWFAISGMPGAYEITVQPSSELDISLHLAGTQFSIPASTYNVGGVGEQESIPLVFLNEGEVVYFALRSVGSGSGPYEIRLMRRIVSGGLEAEPNDRRENANELKIGGQVQGMFDRSDDRDFYRIPSSDTDRYFQVELTPASNLTQKFRVYGSDSTTKLVELTVGQEPLRIPAFKQAAGEELWLKLKTESGFDIKSMYTLSLVDLKEVAPDVELEPNDIAPQVFGIPAEVRGKLFYAGDIDRLGFGKPLEEAAKPPTVEGERQRWDSISNVEVRAVSESKLDVNIITSKGLAELGVDAEGTAWNACGLSFRPGELEISIKAKEYVTTSDLDYHVKISDLSQIEGFEWEPNNSLDEAEEMFGVRRGVIESAQTSDYYSFEVFDELETLDLSLSPSETNFELLDSAGARVAAGNQGKIQVDLPKGKYFVRVFAAEIGECPIYSLEVDPPRVPLVEPPKETEGLAPVLEGEKSP</sequence>
<evidence type="ECO:0008006" key="4">
    <source>
        <dbReference type="Google" id="ProtNLM"/>
    </source>
</evidence>
<protein>
    <recommendedName>
        <fullName evidence="4">Peptidase C-terminal archaeal/bacterial domain-containing protein</fullName>
    </recommendedName>
</protein>
<dbReference type="AlphaFoldDB" id="A0A5B8XJE2"/>
<keyword evidence="3" id="KW-1185">Reference proteome</keyword>
<evidence type="ECO:0000313" key="2">
    <source>
        <dbReference type="EMBL" id="QED25892.1"/>
    </source>
</evidence>
<accession>A0A5B8XJE2</accession>
<feature type="compositionally biased region" description="Polar residues" evidence="1">
    <location>
        <begin position="42"/>
        <end position="58"/>
    </location>
</feature>
<evidence type="ECO:0000313" key="3">
    <source>
        <dbReference type="Proteomes" id="UP000321595"/>
    </source>
</evidence>
<evidence type="ECO:0000256" key="1">
    <source>
        <dbReference type="SAM" id="MobiDB-lite"/>
    </source>
</evidence>